<proteinExistence type="predicted"/>
<dbReference type="InterPro" id="IPR044066">
    <property type="entry name" value="TRIAD_supradom"/>
</dbReference>
<keyword evidence="3" id="KW-0479">Metal-binding</keyword>
<feature type="compositionally biased region" description="Polar residues" evidence="8">
    <location>
        <begin position="58"/>
        <end position="68"/>
    </location>
</feature>
<gene>
    <name evidence="11" type="primary">LOC105272262</name>
</gene>
<evidence type="ECO:0000256" key="6">
    <source>
        <dbReference type="ARBA" id="ARBA00022786"/>
    </source>
</evidence>
<evidence type="ECO:0000256" key="7">
    <source>
        <dbReference type="ARBA" id="ARBA00022833"/>
    </source>
</evidence>
<dbReference type="GO" id="GO:0016740">
    <property type="term" value="F:transferase activity"/>
    <property type="evidence" value="ECO:0007669"/>
    <property type="project" value="UniProtKB-KW"/>
</dbReference>
<keyword evidence="4" id="KW-0677">Repeat</keyword>
<accession>A0A9R1U9V7</accession>
<keyword evidence="7" id="KW-0862">Zinc</keyword>
<evidence type="ECO:0000259" key="9">
    <source>
        <dbReference type="PROSITE" id="PS51873"/>
    </source>
</evidence>
<organism evidence="10 11">
    <name type="scientific">Fopius arisanus</name>
    <dbReference type="NCBI Taxonomy" id="64838"/>
    <lineage>
        <taxon>Eukaryota</taxon>
        <taxon>Metazoa</taxon>
        <taxon>Ecdysozoa</taxon>
        <taxon>Arthropoda</taxon>
        <taxon>Hexapoda</taxon>
        <taxon>Insecta</taxon>
        <taxon>Pterygota</taxon>
        <taxon>Neoptera</taxon>
        <taxon>Endopterygota</taxon>
        <taxon>Hymenoptera</taxon>
        <taxon>Apocrita</taxon>
        <taxon>Ichneumonoidea</taxon>
        <taxon>Braconidae</taxon>
        <taxon>Opiinae</taxon>
        <taxon>Fopius</taxon>
    </lineage>
</organism>
<dbReference type="Proteomes" id="UP000694866">
    <property type="component" value="Unplaced"/>
</dbReference>
<feature type="region of interest" description="Disordered" evidence="8">
    <location>
        <begin position="340"/>
        <end position="369"/>
    </location>
</feature>
<dbReference type="AlphaFoldDB" id="A0A9R1U9V7"/>
<dbReference type="OrthoDB" id="10009520at2759"/>
<name>A0A9R1U9V7_9HYME</name>
<evidence type="ECO:0000256" key="8">
    <source>
        <dbReference type="SAM" id="MobiDB-lite"/>
    </source>
</evidence>
<keyword evidence="6" id="KW-0833">Ubl conjugation pathway</keyword>
<dbReference type="InterPro" id="IPR047545">
    <property type="entry name" value="BRcat_RBR_RNF216"/>
</dbReference>
<dbReference type="Pfam" id="PF26200">
    <property type="entry name" value="Rcat_RNF216"/>
    <property type="match status" value="1"/>
</dbReference>
<evidence type="ECO:0000256" key="4">
    <source>
        <dbReference type="ARBA" id="ARBA00022737"/>
    </source>
</evidence>
<dbReference type="PROSITE" id="PS51873">
    <property type="entry name" value="TRIAD"/>
    <property type="match status" value="1"/>
</dbReference>
<reference evidence="11" key="1">
    <citation type="submission" date="2025-08" db="UniProtKB">
        <authorList>
            <consortium name="RefSeq"/>
        </authorList>
    </citation>
    <scope>IDENTIFICATION</scope>
</reference>
<dbReference type="RefSeq" id="XP_011312608.1">
    <property type="nucleotide sequence ID" value="XM_011314306.1"/>
</dbReference>
<keyword evidence="5" id="KW-0863">Zinc-finger</keyword>
<dbReference type="GeneID" id="105272262"/>
<dbReference type="InterPro" id="IPR047546">
    <property type="entry name" value="Rcat_RBR_RNF216"/>
</dbReference>
<dbReference type="KEGG" id="fas:105272262"/>
<dbReference type="CDD" id="cd20353">
    <property type="entry name" value="Rcat_RBR_RNF216"/>
    <property type="match status" value="1"/>
</dbReference>
<dbReference type="Gene3D" id="1.20.120.1750">
    <property type="match status" value="1"/>
</dbReference>
<dbReference type="InterPro" id="IPR051628">
    <property type="entry name" value="LUBAC_E3_Ligases"/>
</dbReference>
<dbReference type="PANTHER" id="PTHR22770">
    <property type="entry name" value="UBIQUITIN CONJUGATING ENZYME 7 INTERACTING PROTEIN-RELATED"/>
    <property type="match status" value="1"/>
</dbReference>
<comment type="pathway">
    <text evidence="1">Protein modification; protein ubiquitination.</text>
</comment>
<evidence type="ECO:0000256" key="3">
    <source>
        <dbReference type="ARBA" id="ARBA00022723"/>
    </source>
</evidence>
<evidence type="ECO:0000256" key="1">
    <source>
        <dbReference type="ARBA" id="ARBA00004906"/>
    </source>
</evidence>
<feature type="compositionally biased region" description="Basic and acidic residues" evidence="8">
    <location>
        <begin position="220"/>
        <end position="233"/>
    </location>
</feature>
<feature type="compositionally biased region" description="Polar residues" evidence="8">
    <location>
        <begin position="348"/>
        <end position="363"/>
    </location>
</feature>
<keyword evidence="10" id="KW-1185">Reference proteome</keyword>
<feature type="domain" description="RING-type" evidence="9">
    <location>
        <begin position="838"/>
        <end position="1045"/>
    </location>
</feature>
<evidence type="ECO:0000256" key="2">
    <source>
        <dbReference type="ARBA" id="ARBA00022679"/>
    </source>
</evidence>
<protein>
    <recommendedName>
        <fullName evidence="9">RING-type domain-containing protein</fullName>
    </recommendedName>
</protein>
<feature type="region of interest" description="Disordered" evidence="8">
    <location>
        <begin position="1"/>
        <end position="89"/>
    </location>
</feature>
<evidence type="ECO:0000313" key="11">
    <source>
        <dbReference type="RefSeq" id="XP_011312608.1"/>
    </source>
</evidence>
<dbReference type="GO" id="GO:0008270">
    <property type="term" value="F:zinc ion binding"/>
    <property type="evidence" value="ECO:0007669"/>
    <property type="project" value="UniProtKB-KW"/>
</dbReference>
<feature type="region of interest" description="Disordered" evidence="8">
    <location>
        <begin position="193"/>
        <end position="263"/>
    </location>
</feature>
<dbReference type="CDD" id="cd20339">
    <property type="entry name" value="BRcat_RBR_RNF216"/>
    <property type="match status" value="1"/>
</dbReference>
<evidence type="ECO:0000256" key="5">
    <source>
        <dbReference type="ARBA" id="ARBA00022771"/>
    </source>
</evidence>
<keyword evidence="2" id="KW-0808">Transferase</keyword>
<dbReference type="SUPFAM" id="SSF57850">
    <property type="entry name" value="RING/U-box"/>
    <property type="match status" value="1"/>
</dbReference>
<sequence length="1123" mass="127247">MDEGGKENSVDSSEAFDTYPQELSEIDELDDKYYELSSNSSSSRQEYTREFSLDVEYDSSSTDDSTPQVGEILEENNNDPNNNMEGGEGNVAEEFRPIVEVSVSPQPGCSKDFNTTEKTDRVSADVHKTAVRIQTFLHDTTYPQIVSILEERPNFELEIHKLFGKSGAEVAIKRNHDDQNACEIETKRLTLQKSEGGAGVEVDEALHSPGPEAFLDGVPESDKHELTPPEPHDRRNRVNILRNDTPIRIDSSDDEERGSRRTALTSTWASSYNSTTNCSHPMNWRDCQKLREGIESIEERVMNVRPPVKVRAAPATIVREEQVTKVSTWLNQGMPRVNNEARGVPAATGSSRSVQAKATSGRGSPNLEIGEPYERVRDRGRRRHSPPLAGHVNLEGVPTKIKIVTNGSGTRVIQVCDRPRHPGLPPYDGRYHFPQFAMDPQPGSSTGNYGYRLNSANAVPLPETERSAFRRRVDPKEQLQRELIDANRQIAERIDYCRRADAERKRVGGRVHTVPQVSATVPPRPERNIPPLPHVPAPEPSHQQRVETPPRIIPVIKVDESPESFPRENKDEYCIEIYTKLRAMFPNIKKGYIKRITPVDWAPNVGHDVQFAQIVERLLANETSWELEIPSDEGNDPRGSAGIRRTVDETYEHLLEIFPNADPTFLRDRAEKTYKDDEALESFIEQNLQTHSYPTREQYLSKMRITEEQLRYTTNFTVPTFLEKFPDPFKHFLDKKRTCKHEIVGLEFLKSQFNRIRVSTVSKVYSETQWNMSIATAKLRQIGSDMNSTRKFTEIPTEDINLLQEMAFIRHQSHIQKYIDDMKKAEKAEFEKLKKSNELLECQCCYDNECMPSKCSMCDQGHVFCNSCIIKGTDTKLGEGDTHVPCFQDCGAEFSLATLQEILKPTKFSILVKKRQAAEVAAAGLEGLVSCPFCHFASIPPEGDKVFKCLNSECMKESCIQCKEPNHVPLRCNEVGKADKARKYIEEKMTEALARKCYNCKKAYFKEEGCNKITCPCGAIMCYLCDKKIRDYSHFRGQGSDDMTKCPLYSDSARLNAETVRRVANEAKRELLRQDPSLSIETDHLLPAVPPPSVGPHQQIIQAPHVHQIAEPVLPAHPIHQHF</sequence>
<dbReference type="PANTHER" id="PTHR22770:SF47">
    <property type="entry name" value="E3 UBIQUITIN-PROTEIN LIGASE RNF216"/>
    <property type="match status" value="1"/>
</dbReference>
<evidence type="ECO:0000313" key="10">
    <source>
        <dbReference type="Proteomes" id="UP000694866"/>
    </source>
</evidence>